<keyword evidence="2" id="KW-1185">Reference proteome</keyword>
<reference evidence="1" key="2">
    <citation type="submission" date="2023-05" db="EMBL/GenBank/DDBJ databases">
        <authorList>
            <person name="Fouks B."/>
        </authorList>
    </citation>
    <scope>NUCLEOTIDE SEQUENCE</scope>
    <source>
        <strain evidence="1">Stay&amp;Tobe</strain>
        <tissue evidence="1">Testes</tissue>
    </source>
</reference>
<accession>A0AAD8AGM9</accession>
<evidence type="ECO:0000313" key="2">
    <source>
        <dbReference type="Proteomes" id="UP001233999"/>
    </source>
</evidence>
<feature type="non-terminal residue" evidence="1">
    <location>
        <position position="1"/>
    </location>
</feature>
<feature type="non-terminal residue" evidence="1">
    <location>
        <position position="51"/>
    </location>
</feature>
<gene>
    <name evidence="1" type="ORF">L9F63_010645</name>
</gene>
<protein>
    <submittedName>
        <fullName evidence="1">Uncharacterized protein</fullName>
    </submittedName>
</protein>
<evidence type="ECO:0000313" key="1">
    <source>
        <dbReference type="EMBL" id="KAJ9598672.1"/>
    </source>
</evidence>
<sequence length="51" mass="5906">VPKRSKYSVAFRTRVFCSHSKYFCTNRDTSYRLSTVHIPCNSFRISSGNSI</sequence>
<dbReference type="EMBL" id="JASPKZ010001198">
    <property type="protein sequence ID" value="KAJ9598672.1"/>
    <property type="molecule type" value="Genomic_DNA"/>
</dbReference>
<dbReference type="Proteomes" id="UP001233999">
    <property type="component" value="Unassembled WGS sequence"/>
</dbReference>
<comment type="caution">
    <text evidence="1">The sequence shown here is derived from an EMBL/GenBank/DDBJ whole genome shotgun (WGS) entry which is preliminary data.</text>
</comment>
<name>A0AAD8AGM9_DIPPU</name>
<proteinExistence type="predicted"/>
<organism evidence="1 2">
    <name type="scientific">Diploptera punctata</name>
    <name type="common">Pacific beetle cockroach</name>
    <dbReference type="NCBI Taxonomy" id="6984"/>
    <lineage>
        <taxon>Eukaryota</taxon>
        <taxon>Metazoa</taxon>
        <taxon>Ecdysozoa</taxon>
        <taxon>Arthropoda</taxon>
        <taxon>Hexapoda</taxon>
        <taxon>Insecta</taxon>
        <taxon>Pterygota</taxon>
        <taxon>Neoptera</taxon>
        <taxon>Polyneoptera</taxon>
        <taxon>Dictyoptera</taxon>
        <taxon>Blattodea</taxon>
        <taxon>Blaberoidea</taxon>
        <taxon>Blaberidae</taxon>
        <taxon>Diplopterinae</taxon>
        <taxon>Diploptera</taxon>
    </lineage>
</organism>
<dbReference type="AlphaFoldDB" id="A0AAD8AGM9"/>
<reference evidence="1" key="1">
    <citation type="journal article" date="2023" name="IScience">
        <title>Live-bearing cockroach genome reveals convergent evolutionary mechanisms linked to viviparity in insects and beyond.</title>
        <authorList>
            <person name="Fouks B."/>
            <person name="Harrison M.C."/>
            <person name="Mikhailova A.A."/>
            <person name="Marchal E."/>
            <person name="English S."/>
            <person name="Carruthers M."/>
            <person name="Jennings E.C."/>
            <person name="Chiamaka E.L."/>
            <person name="Frigard R.A."/>
            <person name="Pippel M."/>
            <person name="Attardo G.M."/>
            <person name="Benoit J.B."/>
            <person name="Bornberg-Bauer E."/>
            <person name="Tobe S.S."/>
        </authorList>
    </citation>
    <scope>NUCLEOTIDE SEQUENCE</scope>
    <source>
        <strain evidence="1">Stay&amp;Tobe</strain>
    </source>
</reference>